<dbReference type="Proteomes" id="UP000198953">
    <property type="component" value="Unassembled WGS sequence"/>
</dbReference>
<dbReference type="STRING" id="46177.SAMN05660976_01637"/>
<name>A0A1H7LQ28_9ACTN</name>
<dbReference type="InterPro" id="IPR049244">
    <property type="entry name" value="DUF6879"/>
</dbReference>
<proteinExistence type="predicted"/>
<sequence>MTPREFGERFFDFAATAFRVEARDAYAVSAEAEAMRRFLAGEPYGLEWLDGWLRAVAGAAAQGRAVRRVRVVSRPLGDYARFGLDVARHAVRAGEEIRYLPRERAAALGVPERDCWLFDDARLALLDFDGDGVLRAVEPVTDPALVASQRAANELAWREAVPAEAFARAVLPPAPSAPVEAGRARAGRVSGGGGSSGGPG</sequence>
<dbReference type="OrthoDB" id="3821358at2"/>
<evidence type="ECO:0000259" key="2">
    <source>
        <dbReference type="Pfam" id="PF21806"/>
    </source>
</evidence>
<feature type="compositionally biased region" description="Gly residues" evidence="1">
    <location>
        <begin position="189"/>
        <end position="200"/>
    </location>
</feature>
<organism evidence="3 4">
    <name type="scientific">Nonomuraea pusilla</name>
    <dbReference type="NCBI Taxonomy" id="46177"/>
    <lineage>
        <taxon>Bacteria</taxon>
        <taxon>Bacillati</taxon>
        <taxon>Actinomycetota</taxon>
        <taxon>Actinomycetes</taxon>
        <taxon>Streptosporangiales</taxon>
        <taxon>Streptosporangiaceae</taxon>
        <taxon>Nonomuraea</taxon>
    </lineage>
</organism>
<gene>
    <name evidence="3" type="ORF">SAMN05660976_01637</name>
</gene>
<evidence type="ECO:0000313" key="3">
    <source>
        <dbReference type="EMBL" id="SEL00949.1"/>
    </source>
</evidence>
<reference evidence="3 4" key="1">
    <citation type="submission" date="2016-10" db="EMBL/GenBank/DDBJ databases">
        <authorList>
            <person name="de Groot N.N."/>
        </authorList>
    </citation>
    <scope>NUCLEOTIDE SEQUENCE [LARGE SCALE GENOMIC DNA]</scope>
    <source>
        <strain evidence="3 4">DSM 43357</strain>
    </source>
</reference>
<dbReference type="Pfam" id="PF21806">
    <property type="entry name" value="DUF6879"/>
    <property type="match status" value="1"/>
</dbReference>
<keyword evidence="4" id="KW-1185">Reference proteome</keyword>
<protein>
    <recommendedName>
        <fullName evidence="2">DUF6879 domain-containing protein</fullName>
    </recommendedName>
</protein>
<accession>A0A1H7LQ28</accession>
<feature type="region of interest" description="Disordered" evidence="1">
    <location>
        <begin position="174"/>
        <end position="200"/>
    </location>
</feature>
<feature type="domain" description="DUF6879" evidence="2">
    <location>
        <begin position="5"/>
        <end position="167"/>
    </location>
</feature>
<evidence type="ECO:0000256" key="1">
    <source>
        <dbReference type="SAM" id="MobiDB-lite"/>
    </source>
</evidence>
<dbReference type="EMBL" id="FOBF01000003">
    <property type="protein sequence ID" value="SEL00949.1"/>
    <property type="molecule type" value="Genomic_DNA"/>
</dbReference>
<dbReference type="RefSeq" id="WP_055505957.1">
    <property type="nucleotide sequence ID" value="NZ_BBZG01000003.1"/>
</dbReference>
<evidence type="ECO:0000313" key="4">
    <source>
        <dbReference type="Proteomes" id="UP000198953"/>
    </source>
</evidence>
<dbReference type="AlphaFoldDB" id="A0A1H7LQ28"/>